<comment type="similarity">
    <text evidence="3">Belongs to the fatty acid desaturase type 1 family.</text>
</comment>
<evidence type="ECO:0000256" key="5">
    <source>
        <dbReference type="ARBA" id="ARBA00022692"/>
    </source>
</evidence>
<keyword evidence="8" id="KW-0560">Oxidoreductase</keyword>
<protein>
    <submittedName>
        <fullName evidence="14">Fatty acid desaturase</fullName>
    </submittedName>
</protein>
<keyword evidence="10" id="KW-0443">Lipid metabolism</keyword>
<keyword evidence="9" id="KW-0408">Iron</keyword>
<dbReference type="Pfam" id="PF00487">
    <property type="entry name" value="FA_desaturase"/>
    <property type="match status" value="1"/>
</dbReference>
<comment type="pathway">
    <text evidence="2">Lipid metabolism.</text>
</comment>
<dbReference type="KEGG" id="ccro:CMC5_072970"/>
<evidence type="ECO:0000256" key="8">
    <source>
        <dbReference type="ARBA" id="ARBA00023002"/>
    </source>
</evidence>
<evidence type="ECO:0000256" key="12">
    <source>
        <dbReference type="SAM" id="MobiDB-lite"/>
    </source>
</evidence>
<dbReference type="GO" id="GO:0016717">
    <property type="term" value="F:oxidoreductase activity, acting on paired donors, with oxidation of a pair of donors resulting in the reduction of molecular oxygen to two molecules of water"/>
    <property type="evidence" value="ECO:0007669"/>
    <property type="project" value="TreeGrafter"/>
</dbReference>
<keyword evidence="6" id="KW-0479">Metal-binding</keyword>
<feature type="domain" description="Fatty acid desaturase" evidence="13">
    <location>
        <begin position="66"/>
        <end position="341"/>
    </location>
</feature>
<dbReference type="RefSeq" id="WP_050434597.1">
    <property type="nucleotide sequence ID" value="NZ_CP012159.1"/>
</dbReference>
<dbReference type="GO" id="GO:0006629">
    <property type="term" value="P:lipid metabolic process"/>
    <property type="evidence" value="ECO:0007669"/>
    <property type="project" value="UniProtKB-KW"/>
</dbReference>
<dbReference type="PANTHER" id="PTHR19353:SF30">
    <property type="entry name" value="DELTA 8-(E)-SPHINGOLIPID DESATURASE"/>
    <property type="match status" value="1"/>
</dbReference>
<evidence type="ECO:0000256" key="7">
    <source>
        <dbReference type="ARBA" id="ARBA00022989"/>
    </source>
</evidence>
<dbReference type="EMBL" id="CP012159">
    <property type="protein sequence ID" value="AKT43069.1"/>
    <property type="molecule type" value="Genomic_DNA"/>
</dbReference>
<evidence type="ECO:0000256" key="9">
    <source>
        <dbReference type="ARBA" id="ARBA00023004"/>
    </source>
</evidence>
<dbReference type="PANTHER" id="PTHR19353">
    <property type="entry name" value="FATTY ACID DESATURASE 2"/>
    <property type="match status" value="1"/>
</dbReference>
<evidence type="ECO:0000256" key="1">
    <source>
        <dbReference type="ARBA" id="ARBA00004141"/>
    </source>
</evidence>
<accession>A0A0K1EQI8</accession>
<keyword evidence="7" id="KW-1133">Transmembrane helix</keyword>
<dbReference type="Proteomes" id="UP000067626">
    <property type="component" value="Chromosome"/>
</dbReference>
<dbReference type="PATRIC" id="fig|52.7.peg.8017"/>
<keyword evidence="4" id="KW-0349">Heme</keyword>
<name>A0A0K1EQI8_CHOCO</name>
<comment type="subcellular location">
    <subcellularLocation>
        <location evidence="1">Membrane</location>
        <topology evidence="1">Multi-pass membrane protein</topology>
    </subcellularLocation>
</comment>
<keyword evidence="15" id="KW-1185">Reference proteome</keyword>
<keyword evidence="11" id="KW-0472">Membrane</keyword>
<dbReference type="InterPro" id="IPR012171">
    <property type="entry name" value="Fatty_acid_desaturase"/>
</dbReference>
<keyword evidence="5" id="KW-0812">Transmembrane</keyword>
<evidence type="ECO:0000256" key="6">
    <source>
        <dbReference type="ARBA" id="ARBA00022723"/>
    </source>
</evidence>
<evidence type="ECO:0000256" key="11">
    <source>
        <dbReference type="ARBA" id="ARBA00023136"/>
    </source>
</evidence>
<gene>
    <name evidence="14" type="ORF">CMC5_072970</name>
</gene>
<evidence type="ECO:0000256" key="10">
    <source>
        <dbReference type="ARBA" id="ARBA00023098"/>
    </source>
</evidence>
<evidence type="ECO:0000256" key="2">
    <source>
        <dbReference type="ARBA" id="ARBA00005189"/>
    </source>
</evidence>
<evidence type="ECO:0000313" key="15">
    <source>
        <dbReference type="Proteomes" id="UP000067626"/>
    </source>
</evidence>
<dbReference type="GO" id="GO:0046872">
    <property type="term" value="F:metal ion binding"/>
    <property type="evidence" value="ECO:0007669"/>
    <property type="project" value="UniProtKB-KW"/>
</dbReference>
<dbReference type="InterPro" id="IPR005804">
    <property type="entry name" value="FA_desaturase_dom"/>
</dbReference>
<evidence type="ECO:0000256" key="4">
    <source>
        <dbReference type="ARBA" id="ARBA00022617"/>
    </source>
</evidence>
<feature type="compositionally biased region" description="Low complexity" evidence="12">
    <location>
        <begin position="378"/>
        <end position="388"/>
    </location>
</feature>
<evidence type="ECO:0000256" key="3">
    <source>
        <dbReference type="ARBA" id="ARBA00009295"/>
    </source>
</evidence>
<dbReference type="GO" id="GO:0016020">
    <property type="term" value="C:membrane"/>
    <property type="evidence" value="ECO:0007669"/>
    <property type="project" value="UniProtKB-SubCell"/>
</dbReference>
<organism evidence="14 15">
    <name type="scientific">Chondromyces crocatus</name>
    <dbReference type="NCBI Taxonomy" id="52"/>
    <lineage>
        <taxon>Bacteria</taxon>
        <taxon>Pseudomonadati</taxon>
        <taxon>Myxococcota</taxon>
        <taxon>Polyangia</taxon>
        <taxon>Polyangiales</taxon>
        <taxon>Polyangiaceae</taxon>
        <taxon>Chondromyces</taxon>
    </lineage>
</organism>
<proteinExistence type="inferred from homology"/>
<feature type="region of interest" description="Disordered" evidence="12">
    <location>
        <begin position="366"/>
        <end position="404"/>
    </location>
</feature>
<reference evidence="14 15" key="1">
    <citation type="submission" date="2015-07" db="EMBL/GenBank/DDBJ databases">
        <title>Genome analysis of myxobacterium Chondromyces crocatus Cm c5 reveals a high potential for natural compound synthesis and the genetic basis for the loss of fruiting body formation.</title>
        <authorList>
            <person name="Zaburannyi N."/>
            <person name="Bunk B."/>
            <person name="Maier J."/>
            <person name="Overmann J."/>
            <person name="Mueller R."/>
        </authorList>
    </citation>
    <scope>NUCLEOTIDE SEQUENCE [LARGE SCALE GENOMIC DNA]</scope>
    <source>
        <strain evidence="14 15">Cm c5</strain>
    </source>
</reference>
<dbReference type="STRING" id="52.CMC5_072970"/>
<evidence type="ECO:0000259" key="13">
    <source>
        <dbReference type="Pfam" id="PF00487"/>
    </source>
</evidence>
<evidence type="ECO:0000313" key="14">
    <source>
        <dbReference type="EMBL" id="AKT43069.1"/>
    </source>
</evidence>
<sequence length="404" mass="45711">MTSTPPFDLASIDLDAFFADIKALRREIDASLGQEDLDHLEKMERWGHACTALGLLTAGLAPNPISAALLGVGRSTRWMLMHHIGHRGYDKVPGVPPRYTSKVFARGKRRFFDWPDWMIPEAWIYEHNVLHHSHTGEERDPDLIERNTEDLRKFPKPVRYALMGILSLTWKASYYAPNTLDTWRERPVPTSKEDGEAESRGGRDRELWLRCYLPYVGLHFGLMPLCYLPLGPWGVMSAFCNSLMAEFMTNLHTFCVVGPNHTGDDLYRFDDRPASRAEHALRQIIGSTNYATGSDLVDFTQMWLNYQIEHHIWPDIPMRQYQIIQPKVRALCEKYGIPYVQESVFKRAKKMLDIAVGNTVMRRNVRREDAPAVRKNGSASAPAASKAAAPPPPAAPSTLAAAEA</sequence>
<dbReference type="AlphaFoldDB" id="A0A0K1EQI8"/>
<dbReference type="OrthoDB" id="104711at2"/>